<protein>
    <submittedName>
        <fullName evidence="1">Uncharacterized protein</fullName>
    </submittedName>
</protein>
<evidence type="ECO:0000313" key="1">
    <source>
        <dbReference type="EMBL" id="KKM65506.1"/>
    </source>
</evidence>
<dbReference type="AlphaFoldDB" id="A0A0F9JST5"/>
<organism evidence="1">
    <name type="scientific">marine sediment metagenome</name>
    <dbReference type="NCBI Taxonomy" id="412755"/>
    <lineage>
        <taxon>unclassified sequences</taxon>
        <taxon>metagenomes</taxon>
        <taxon>ecological metagenomes</taxon>
    </lineage>
</organism>
<dbReference type="EMBL" id="LAZR01010712">
    <property type="protein sequence ID" value="KKM65506.1"/>
    <property type="molecule type" value="Genomic_DNA"/>
</dbReference>
<accession>A0A0F9JST5</accession>
<comment type="caution">
    <text evidence="1">The sequence shown here is derived from an EMBL/GenBank/DDBJ whole genome shotgun (WGS) entry which is preliminary data.</text>
</comment>
<gene>
    <name evidence="1" type="ORF">LCGC14_1490560</name>
</gene>
<proteinExistence type="predicted"/>
<name>A0A0F9JST5_9ZZZZ</name>
<reference evidence="1" key="1">
    <citation type="journal article" date="2015" name="Nature">
        <title>Complex archaea that bridge the gap between prokaryotes and eukaryotes.</title>
        <authorList>
            <person name="Spang A."/>
            <person name="Saw J.H."/>
            <person name="Jorgensen S.L."/>
            <person name="Zaremba-Niedzwiedzka K."/>
            <person name="Martijn J."/>
            <person name="Lind A.E."/>
            <person name="van Eijk R."/>
            <person name="Schleper C."/>
            <person name="Guy L."/>
            <person name="Ettema T.J."/>
        </authorList>
    </citation>
    <scope>NUCLEOTIDE SEQUENCE</scope>
</reference>
<sequence length="84" mass="9893">MIKVHLKQGGSVRVESEQKGEWKIRYHGFVRLLEIQRSKFDMSGTKYFSIPMENVLFIEENVVNKPATCIEDRHQKHNPHISEI</sequence>